<keyword evidence="2" id="KW-1185">Reference proteome</keyword>
<dbReference type="NCBIfam" id="TIGR01375">
    <property type="entry name" value="soxG"/>
    <property type="match status" value="1"/>
</dbReference>
<dbReference type="RefSeq" id="WP_183190524.1">
    <property type="nucleotide sequence ID" value="NZ_JACICD010000005.1"/>
</dbReference>
<dbReference type="InterPro" id="IPR027266">
    <property type="entry name" value="TrmE/GcvT-like"/>
</dbReference>
<dbReference type="Gene3D" id="3.30.70.1520">
    <property type="entry name" value="Heterotetrameric sarcosine oxidase"/>
    <property type="match status" value="1"/>
</dbReference>
<organism evidence="1 2">
    <name type="scientific">Ancylobacter tetraedralis</name>
    <dbReference type="NCBI Taxonomy" id="217068"/>
    <lineage>
        <taxon>Bacteria</taxon>
        <taxon>Pseudomonadati</taxon>
        <taxon>Pseudomonadota</taxon>
        <taxon>Alphaproteobacteria</taxon>
        <taxon>Hyphomicrobiales</taxon>
        <taxon>Xanthobacteraceae</taxon>
        <taxon>Ancylobacter</taxon>
    </lineage>
</organism>
<evidence type="ECO:0000313" key="2">
    <source>
        <dbReference type="Proteomes" id="UP000533469"/>
    </source>
</evidence>
<name>A0A839ZCF0_9HYPH</name>
<evidence type="ECO:0000313" key="1">
    <source>
        <dbReference type="EMBL" id="MBB3772366.1"/>
    </source>
</evidence>
<comment type="caution">
    <text evidence="1">The sequence shown here is derived from an EMBL/GenBank/DDBJ whole genome shotgun (WGS) entry which is preliminary data.</text>
</comment>
<accession>A0A839ZCF0</accession>
<dbReference type="EC" id="1.5.3.1" evidence="1"/>
<proteinExistence type="predicted"/>
<dbReference type="EMBL" id="JACICD010000005">
    <property type="protein sequence ID" value="MBB3772366.1"/>
    <property type="molecule type" value="Genomic_DNA"/>
</dbReference>
<dbReference type="Proteomes" id="UP000533469">
    <property type="component" value="Unassembled WGS sequence"/>
</dbReference>
<dbReference type="GO" id="GO:0008115">
    <property type="term" value="F:sarcosine oxidase activity"/>
    <property type="evidence" value="ECO:0007669"/>
    <property type="project" value="UniProtKB-EC"/>
</dbReference>
<dbReference type="Pfam" id="PF04268">
    <property type="entry name" value="SoxG"/>
    <property type="match status" value="1"/>
</dbReference>
<dbReference type="InterPro" id="IPR006280">
    <property type="entry name" value="SoxG_het"/>
</dbReference>
<dbReference type="SUPFAM" id="SSF103025">
    <property type="entry name" value="Folate-binding domain"/>
    <property type="match status" value="1"/>
</dbReference>
<protein>
    <submittedName>
        <fullName evidence="1">Sarcosine oxidase subunit gamma</fullName>
        <ecNumber evidence="1">1.5.3.1</ecNumber>
    </submittedName>
</protein>
<gene>
    <name evidence="1" type="ORF">FHS55_002978</name>
</gene>
<dbReference type="InterPro" id="IPR007375">
    <property type="entry name" value="SoxG"/>
</dbReference>
<reference evidence="1 2" key="1">
    <citation type="submission" date="2020-08" db="EMBL/GenBank/DDBJ databases">
        <title>Genomic Encyclopedia of Type Strains, Phase IV (KMG-IV): sequencing the most valuable type-strain genomes for metagenomic binning, comparative biology and taxonomic classification.</title>
        <authorList>
            <person name="Goeker M."/>
        </authorList>
    </citation>
    <scope>NUCLEOTIDE SEQUENCE [LARGE SCALE GENOMIC DNA]</scope>
    <source>
        <strain evidence="1 2">DSM 5895</strain>
    </source>
</reference>
<dbReference type="Gene3D" id="3.30.1360.120">
    <property type="entry name" value="Probable tRNA modification gtpase trme, domain 1"/>
    <property type="match status" value="1"/>
</dbReference>
<dbReference type="GO" id="GO:1901053">
    <property type="term" value="P:sarcosine catabolic process"/>
    <property type="evidence" value="ECO:0007669"/>
    <property type="project" value="InterPro"/>
</dbReference>
<sequence length="193" mass="20604">MVETTATAEPLAHYPLDALAAGTRAIGAARLTALGPVSRLAFRGREAAIQAAGEAFGVALPREANRRNTANGRHALWLGPDEWILLAPGADPAPLFAAIETATTGLPHSLVDVSARSVTLEVAGSKAAYVLNQGNPLDLSLDAFPVGTSTRTLFHKAEIVLSRITPDTFHVDVWRSFAPYVWEMLEDARRELA</sequence>
<keyword evidence="1" id="KW-0560">Oxidoreductase</keyword>
<dbReference type="AlphaFoldDB" id="A0A839ZCF0"/>